<evidence type="ECO:0000313" key="4">
    <source>
        <dbReference type="EMBL" id="QAT17640.1"/>
    </source>
</evidence>
<dbReference type="PROSITE" id="PS50075">
    <property type="entry name" value="CARRIER"/>
    <property type="match status" value="1"/>
</dbReference>
<dbReference type="PANTHER" id="PTHR20863:SF76">
    <property type="entry name" value="CARRIER DOMAIN-CONTAINING PROTEIN"/>
    <property type="match status" value="1"/>
</dbReference>
<keyword evidence="5" id="KW-1185">Reference proteome</keyword>
<dbReference type="Gene3D" id="1.10.1200.10">
    <property type="entry name" value="ACP-like"/>
    <property type="match status" value="1"/>
</dbReference>
<dbReference type="Proteomes" id="UP000287243">
    <property type="component" value="Chromosome"/>
</dbReference>
<sequence length="77" mass="8547">MDTKGKVKDVVVKLLKVRPEELKEGQTLEQSLGVDSTEMVEVCIALQKEFGVQLGEKEVTKYQTLDQIAGVINKKKG</sequence>
<dbReference type="GO" id="GO:0000036">
    <property type="term" value="F:acyl carrier activity"/>
    <property type="evidence" value="ECO:0007669"/>
    <property type="project" value="TreeGrafter"/>
</dbReference>
<dbReference type="Pfam" id="PF00550">
    <property type="entry name" value="PP-binding"/>
    <property type="match status" value="1"/>
</dbReference>
<name>A0A410P653_VELA1</name>
<dbReference type="GO" id="GO:0000035">
    <property type="term" value="F:acyl binding"/>
    <property type="evidence" value="ECO:0007669"/>
    <property type="project" value="TreeGrafter"/>
</dbReference>
<protein>
    <recommendedName>
        <fullName evidence="3">Carrier domain-containing protein</fullName>
    </recommendedName>
</protein>
<dbReference type="SUPFAM" id="SSF47336">
    <property type="entry name" value="ACP-like"/>
    <property type="match status" value="1"/>
</dbReference>
<proteinExistence type="predicted"/>
<feature type="domain" description="Carrier" evidence="3">
    <location>
        <begin position="1"/>
        <end position="76"/>
    </location>
</feature>
<dbReference type="OrthoDB" id="9804551at2"/>
<evidence type="ECO:0000313" key="5">
    <source>
        <dbReference type="Proteomes" id="UP000287243"/>
    </source>
</evidence>
<reference evidence="4 5" key="1">
    <citation type="submission" date="2017-01" db="EMBL/GenBank/DDBJ databases">
        <title>First insights into the biology of 'candidatus Vampirococcus archaeovorus'.</title>
        <authorList>
            <person name="Kizina J."/>
            <person name="Jordan S."/>
            <person name="Stueber K."/>
            <person name="Reinhardt R."/>
            <person name="Harder J."/>
        </authorList>
    </citation>
    <scope>NUCLEOTIDE SEQUENCE [LARGE SCALE GENOMIC DNA]</scope>
    <source>
        <strain evidence="4 5">LiM</strain>
    </source>
</reference>
<gene>
    <name evidence="4" type="ORF">BU251_07875</name>
</gene>
<accession>A0A410P653</accession>
<dbReference type="InterPro" id="IPR003231">
    <property type="entry name" value="ACP"/>
</dbReference>
<dbReference type="KEGG" id="vai:BU251_07875"/>
<dbReference type="EMBL" id="CP019384">
    <property type="protein sequence ID" value="QAT17640.1"/>
    <property type="molecule type" value="Genomic_DNA"/>
</dbReference>
<keyword evidence="1" id="KW-0596">Phosphopantetheine</keyword>
<evidence type="ECO:0000259" key="3">
    <source>
        <dbReference type="PROSITE" id="PS50075"/>
    </source>
</evidence>
<keyword evidence="2" id="KW-0597">Phosphoprotein</keyword>
<evidence type="ECO:0000256" key="1">
    <source>
        <dbReference type="ARBA" id="ARBA00022450"/>
    </source>
</evidence>
<dbReference type="InterPro" id="IPR036736">
    <property type="entry name" value="ACP-like_sf"/>
</dbReference>
<dbReference type="PANTHER" id="PTHR20863">
    <property type="entry name" value="ACYL CARRIER PROTEIN"/>
    <property type="match status" value="1"/>
</dbReference>
<organism evidence="4 5">
    <name type="scientific">Velamenicoccus archaeovorus</name>
    <dbReference type="NCBI Taxonomy" id="1930593"/>
    <lineage>
        <taxon>Bacteria</taxon>
        <taxon>Pseudomonadati</taxon>
        <taxon>Candidatus Omnitrophota</taxon>
        <taxon>Candidatus Velamenicoccus</taxon>
    </lineage>
</organism>
<dbReference type="AlphaFoldDB" id="A0A410P653"/>
<evidence type="ECO:0000256" key="2">
    <source>
        <dbReference type="ARBA" id="ARBA00022553"/>
    </source>
</evidence>
<dbReference type="RefSeq" id="WP_128700582.1">
    <property type="nucleotide sequence ID" value="NZ_CP019384.1"/>
</dbReference>
<dbReference type="InterPro" id="IPR009081">
    <property type="entry name" value="PP-bd_ACP"/>
</dbReference>